<proteinExistence type="predicted"/>
<dbReference type="STRING" id="578462.A0A0L0SHV9"/>
<reference evidence="1 2" key="1">
    <citation type="submission" date="2009-11" db="EMBL/GenBank/DDBJ databases">
        <title>Annotation of Allomyces macrogynus ATCC 38327.</title>
        <authorList>
            <consortium name="The Broad Institute Genome Sequencing Platform"/>
            <person name="Russ C."/>
            <person name="Cuomo C."/>
            <person name="Burger G."/>
            <person name="Gray M.W."/>
            <person name="Holland P.W.H."/>
            <person name="King N."/>
            <person name="Lang F.B.F."/>
            <person name="Roger A.J."/>
            <person name="Ruiz-Trillo I."/>
            <person name="Young S.K."/>
            <person name="Zeng Q."/>
            <person name="Gargeya S."/>
            <person name="Fitzgerald M."/>
            <person name="Haas B."/>
            <person name="Abouelleil A."/>
            <person name="Alvarado L."/>
            <person name="Arachchi H.M."/>
            <person name="Berlin A."/>
            <person name="Chapman S.B."/>
            <person name="Gearin G."/>
            <person name="Goldberg J."/>
            <person name="Griggs A."/>
            <person name="Gujja S."/>
            <person name="Hansen M."/>
            <person name="Heiman D."/>
            <person name="Howarth C."/>
            <person name="Larimer J."/>
            <person name="Lui A."/>
            <person name="MacDonald P.J.P."/>
            <person name="McCowen C."/>
            <person name="Montmayeur A."/>
            <person name="Murphy C."/>
            <person name="Neiman D."/>
            <person name="Pearson M."/>
            <person name="Priest M."/>
            <person name="Roberts A."/>
            <person name="Saif S."/>
            <person name="Shea T."/>
            <person name="Sisk P."/>
            <person name="Stolte C."/>
            <person name="Sykes S."/>
            <person name="Wortman J."/>
            <person name="Nusbaum C."/>
            <person name="Birren B."/>
        </authorList>
    </citation>
    <scope>NUCLEOTIDE SEQUENCE [LARGE SCALE GENOMIC DNA]</scope>
    <source>
        <strain evidence="1 2">ATCC 38327</strain>
    </source>
</reference>
<dbReference type="VEuPathDB" id="FungiDB:AMAG_07353"/>
<sequence>MSMPAMPAMPAAATTKHVVCITSADSMPGFFAARACLASRDWAKVICQVMDDQDERAKMLASEGAHVVKMALDNVDEIKKCLLCNVDAMVMVPPPDMHAVMMVKCVMDAIELMKMPVMMPEPMPMDDMMMMMRGEAKMRALVMMSCVLAGFHAEKPMPMPAETEMAARESMQAAAGMTKMPNMMHLWEEMEKMVRARCKQATICRLDMPMQSMFALSDVMQNRGMMPLNFGDGECALVNLKDACCGMAMLACEMCAMMPGDGNGKMPATMPLTMMQMHHGQLYTFTGMQLITAPKLAQAASMALDAPMPYRAVDDHEMRRILDASSGMTTFEIDMFMACARMIRMGKMGMRSPDLERLIKRAPMTVEKFFAENKNMFKPRGGRVICAALLDHF</sequence>
<reference evidence="2" key="2">
    <citation type="submission" date="2009-11" db="EMBL/GenBank/DDBJ databases">
        <title>The Genome Sequence of Allomyces macrogynus strain ATCC 38327.</title>
        <authorList>
            <consortium name="The Broad Institute Genome Sequencing Platform"/>
            <person name="Russ C."/>
            <person name="Cuomo C."/>
            <person name="Shea T."/>
            <person name="Young S.K."/>
            <person name="Zeng Q."/>
            <person name="Koehrsen M."/>
            <person name="Haas B."/>
            <person name="Borodovsky M."/>
            <person name="Guigo R."/>
            <person name="Alvarado L."/>
            <person name="Berlin A."/>
            <person name="Borenstein D."/>
            <person name="Chen Z."/>
            <person name="Engels R."/>
            <person name="Freedman E."/>
            <person name="Gellesch M."/>
            <person name="Goldberg J."/>
            <person name="Griggs A."/>
            <person name="Gujja S."/>
            <person name="Heiman D."/>
            <person name="Hepburn T."/>
            <person name="Howarth C."/>
            <person name="Jen D."/>
            <person name="Larson L."/>
            <person name="Lewis B."/>
            <person name="Mehta T."/>
            <person name="Park D."/>
            <person name="Pearson M."/>
            <person name="Roberts A."/>
            <person name="Saif S."/>
            <person name="Shenoy N."/>
            <person name="Sisk P."/>
            <person name="Stolte C."/>
            <person name="Sykes S."/>
            <person name="Walk T."/>
            <person name="White J."/>
            <person name="Yandava C."/>
            <person name="Burger G."/>
            <person name="Gray M.W."/>
            <person name="Holland P.W.H."/>
            <person name="King N."/>
            <person name="Lang F.B.F."/>
            <person name="Roger A.J."/>
            <person name="Ruiz-Trillo I."/>
            <person name="Lander E."/>
            <person name="Nusbaum C."/>
        </authorList>
    </citation>
    <scope>NUCLEOTIDE SEQUENCE [LARGE SCALE GENOMIC DNA]</scope>
    <source>
        <strain evidence="2">ATCC 38327</strain>
    </source>
</reference>
<name>A0A0L0SHV9_ALLM3</name>
<evidence type="ECO:0008006" key="3">
    <source>
        <dbReference type="Google" id="ProtNLM"/>
    </source>
</evidence>
<accession>A0A0L0SHV9</accession>
<dbReference type="Proteomes" id="UP000054350">
    <property type="component" value="Unassembled WGS sequence"/>
</dbReference>
<organism evidence="1 2">
    <name type="scientific">Allomyces macrogynus (strain ATCC 38327)</name>
    <name type="common">Allomyces javanicus var. macrogynus</name>
    <dbReference type="NCBI Taxonomy" id="578462"/>
    <lineage>
        <taxon>Eukaryota</taxon>
        <taxon>Fungi</taxon>
        <taxon>Fungi incertae sedis</taxon>
        <taxon>Blastocladiomycota</taxon>
        <taxon>Blastocladiomycetes</taxon>
        <taxon>Blastocladiales</taxon>
        <taxon>Blastocladiaceae</taxon>
        <taxon>Allomyces</taxon>
    </lineage>
</organism>
<dbReference type="AlphaFoldDB" id="A0A0L0SHV9"/>
<dbReference type="Gene3D" id="3.40.50.720">
    <property type="entry name" value="NAD(P)-binding Rossmann-like Domain"/>
    <property type="match status" value="1"/>
</dbReference>
<evidence type="ECO:0000313" key="1">
    <source>
        <dbReference type="EMBL" id="KNE62103.1"/>
    </source>
</evidence>
<protein>
    <recommendedName>
        <fullName evidence="3">NmrA-like domain-containing protein</fullName>
    </recommendedName>
</protein>
<keyword evidence="2" id="KW-1185">Reference proteome</keyword>
<gene>
    <name evidence="1" type="ORF">AMAG_07353</name>
</gene>
<dbReference type="InterPro" id="IPR051604">
    <property type="entry name" value="Ergot_Alk_Oxidoreductase"/>
</dbReference>
<dbReference type="OrthoDB" id="10254221at2759"/>
<dbReference type="PANTHER" id="PTHR43162:SF1">
    <property type="entry name" value="PRESTALK A DIFFERENTIATION PROTEIN A"/>
    <property type="match status" value="1"/>
</dbReference>
<evidence type="ECO:0000313" key="2">
    <source>
        <dbReference type="Proteomes" id="UP000054350"/>
    </source>
</evidence>
<dbReference type="PANTHER" id="PTHR43162">
    <property type="match status" value="1"/>
</dbReference>
<dbReference type="EMBL" id="GG745339">
    <property type="protein sequence ID" value="KNE62103.1"/>
    <property type="molecule type" value="Genomic_DNA"/>
</dbReference>